<dbReference type="AlphaFoldDB" id="A0A371EBS8"/>
<dbReference type="EMBL" id="QJKJ01014893">
    <property type="protein sequence ID" value="RDX63454.1"/>
    <property type="molecule type" value="Genomic_DNA"/>
</dbReference>
<evidence type="ECO:0000313" key="2">
    <source>
        <dbReference type="Proteomes" id="UP000257109"/>
    </source>
</evidence>
<protein>
    <submittedName>
        <fullName evidence="1">Uncharacterized protein</fullName>
    </submittedName>
</protein>
<keyword evidence="2" id="KW-1185">Reference proteome</keyword>
<accession>A0A371EBS8</accession>
<organism evidence="1 2">
    <name type="scientific">Mucuna pruriens</name>
    <name type="common">Velvet bean</name>
    <name type="synonym">Dolichos pruriens</name>
    <dbReference type="NCBI Taxonomy" id="157652"/>
    <lineage>
        <taxon>Eukaryota</taxon>
        <taxon>Viridiplantae</taxon>
        <taxon>Streptophyta</taxon>
        <taxon>Embryophyta</taxon>
        <taxon>Tracheophyta</taxon>
        <taxon>Spermatophyta</taxon>
        <taxon>Magnoliopsida</taxon>
        <taxon>eudicotyledons</taxon>
        <taxon>Gunneridae</taxon>
        <taxon>Pentapetalae</taxon>
        <taxon>rosids</taxon>
        <taxon>fabids</taxon>
        <taxon>Fabales</taxon>
        <taxon>Fabaceae</taxon>
        <taxon>Papilionoideae</taxon>
        <taxon>50 kb inversion clade</taxon>
        <taxon>NPAAA clade</taxon>
        <taxon>indigoferoid/millettioid clade</taxon>
        <taxon>Phaseoleae</taxon>
        <taxon>Mucuna</taxon>
    </lineage>
</organism>
<proteinExistence type="predicted"/>
<name>A0A371EBS8_MUCPR</name>
<feature type="non-terminal residue" evidence="1">
    <location>
        <position position="1"/>
    </location>
</feature>
<dbReference type="Proteomes" id="UP000257109">
    <property type="component" value="Unassembled WGS sequence"/>
</dbReference>
<gene>
    <name evidence="1" type="ORF">CR513_58118</name>
</gene>
<comment type="caution">
    <text evidence="1">The sequence shown here is derived from an EMBL/GenBank/DDBJ whole genome shotgun (WGS) entry which is preliminary data.</text>
</comment>
<reference evidence="1" key="1">
    <citation type="submission" date="2018-05" db="EMBL/GenBank/DDBJ databases">
        <title>Draft genome of Mucuna pruriens seed.</title>
        <authorList>
            <person name="Nnadi N.E."/>
            <person name="Vos R."/>
            <person name="Hasami M.H."/>
            <person name="Devisetty U.K."/>
            <person name="Aguiy J.C."/>
        </authorList>
    </citation>
    <scope>NUCLEOTIDE SEQUENCE [LARGE SCALE GENOMIC DNA]</scope>
    <source>
        <strain evidence="1">JCA_2017</strain>
    </source>
</reference>
<dbReference type="OrthoDB" id="1428254at2759"/>
<evidence type="ECO:0000313" key="1">
    <source>
        <dbReference type="EMBL" id="RDX63454.1"/>
    </source>
</evidence>
<sequence>MVLMLDYQLCAILWQSVSPELLEILRDVFANDIQRLFDSTQKIVSLQQINHDMVSHIAKDRAVVEELEGLFVCNSIGETTKRIDKLLMVLILRSLHPVYEHVRDQILSSEQIPFMNSLVTRLLRVPTITKGDGIAVENSVMVASRGRGRSGLGTRGIL</sequence>